<reference evidence="1" key="1">
    <citation type="submission" date="2023-07" db="EMBL/GenBank/DDBJ databases">
        <title>Chromosome-level Genome Assembly of Striped Snakehead (Channa striata).</title>
        <authorList>
            <person name="Liu H."/>
        </authorList>
    </citation>
    <scope>NUCLEOTIDE SEQUENCE</scope>
    <source>
        <strain evidence="1">Gz</strain>
        <tissue evidence="1">Muscle</tissue>
    </source>
</reference>
<dbReference type="EMBL" id="JAUPFM010000013">
    <property type="protein sequence ID" value="KAK2832789.1"/>
    <property type="molecule type" value="Genomic_DNA"/>
</dbReference>
<gene>
    <name evidence="1" type="ORF">Q5P01_016678</name>
</gene>
<dbReference type="AlphaFoldDB" id="A0AA88SAQ0"/>
<accession>A0AA88SAQ0</accession>
<keyword evidence="2" id="KW-1185">Reference proteome</keyword>
<comment type="caution">
    <text evidence="1">The sequence shown here is derived from an EMBL/GenBank/DDBJ whole genome shotgun (WGS) entry which is preliminary data.</text>
</comment>
<name>A0AA88SAQ0_CHASR</name>
<protein>
    <submittedName>
        <fullName evidence="1">Uncharacterized protein</fullName>
    </submittedName>
</protein>
<proteinExistence type="predicted"/>
<evidence type="ECO:0000313" key="2">
    <source>
        <dbReference type="Proteomes" id="UP001187415"/>
    </source>
</evidence>
<dbReference type="Proteomes" id="UP001187415">
    <property type="component" value="Unassembled WGS sequence"/>
</dbReference>
<sequence>MVWVKPNHTWTRLDLSYLPKQATYYHQQLSIIVFCFALSCNSAAELTVNLLTGSTWTQRQDVSRVSCVYTDLSEGLTRLYRCTYRRQIKS</sequence>
<evidence type="ECO:0000313" key="1">
    <source>
        <dbReference type="EMBL" id="KAK2832789.1"/>
    </source>
</evidence>
<organism evidence="1 2">
    <name type="scientific">Channa striata</name>
    <name type="common">Snakehead murrel</name>
    <name type="synonym">Ophicephalus striatus</name>
    <dbReference type="NCBI Taxonomy" id="64152"/>
    <lineage>
        <taxon>Eukaryota</taxon>
        <taxon>Metazoa</taxon>
        <taxon>Chordata</taxon>
        <taxon>Craniata</taxon>
        <taxon>Vertebrata</taxon>
        <taxon>Euteleostomi</taxon>
        <taxon>Actinopterygii</taxon>
        <taxon>Neopterygii</taxon>
        <taxon>Teleostei</taxon>
        <taxon>Neoteleostei</taxon>
        <taxon>Acanthomorphata</taxon>
        <taxon>Anabantaria</taxon>
        <taxon>Anabantiformes</taxon>
        <taxon>Channoidei</taxon>
        <taxon>Channidae</taxon>
        <taxon>Channa</taxon>
    </lineage>
</organism>